<dbReference type="STRING" id="747525.W4JW04"/>
<evidence type="ECO:0000256" key="7">
    <source>
        <dbReference type="ARBA" id="ARBA00022723"/>
    </source>
</evidence>
<evidence type="ECO:0000256" key="13">
    <source>
        <dbReference type="PIRSR" id="PIRSR602401-1"/>
    </source>
</evidence>
<dbReference type="PRINTS" id="PR00463">
    <property type="entry name" value="EP450I"/>
</dbReference>
<dbReference type="KEGG" id="hir:HETIRDRAFT_118519"/>
<dbReference type="eggNOG" id="KOG0156">
    <property type="taxonomic scope" value="Eukaryota"/>
</dbReference>
<dbReference type="GO" id="GO:0004497">
    <property type="term" value="F:monooxygenase activity"/>
    <property type="evidence" value="ECO:0007669"/>
    <property type="project" value="UniProtKB-KW"/>
</dbReference>
<dbReference type="EMBL" id="KI925463">
    <property type="protein sequence ID" value="ETW77250.1"/>
    <property type="molecule type" value="Genomic_DNA"/>
</dbReference>
<evidence type="ECO:0000313" key="14">
    <source>
        <dbReference type="EMBL" id="ETW77250.1"/>
    </source>
</evidence>
<keyword evidence="5 13" id="KW-0349">Heme</keyword>
<comment type="similarity">
    <text evidence="4">Belongs to the cytochrome P450 family.</text>
</comment>
<proteinExistence type="inferred from homology"/>
<keyword evidence="12" id="KW-0472">Membrane</keyword>
<protein>
    <submittedName>
        <fullName evidence="14">Cytochrome P450 monooxygenase 107</fullName>
    </submittedName>
</protein>
<evidence type="ECO:0000256" key="4">
    <source>
        <dbReference type="ARBA" id="ARBA00010617"/>
    </source>
</evidence>
<evidence type="ECO:0000256" key="10">
    <source>
        <dbReference type="ARBA" id="ARBA00023004"/>
    </source>
</evidence>
<dbReference type="GO" id="GO:0005506">
    <property type="term" value="F:iron ion binding"/>
    <property type="evidence" value="ECO:0007669"/>
    <property type="project" value="InterPro"/>
</dbReference>
<evidence type="ECO:0000313" key="15">
    <source>
        <dbReference type="Proteomes" id="UP000030671"/>
    </source>
</evidence>
<sequence length="448" mass="49908">MSTTALNCVISLLGLVLFAAYLKRRRNSSGLPFPPGSTPFPFISNVLDIPKRVPWEMYSKWADQYGDIMSIQAFGETMVIISSARMARELLKSVARITLTSPSSLLTKFSLQVEFTMLLVINDLRHSTTAGIVMALTYGYDITDPDDNLIAHVEDIARRASSALLPGSTFINVFPFLLKLQHSKMKGTAHPSIILNTMNSFSENDLTEEEECALKEVAASLYIAGTDTAASALAFFVLAPIGYPEVQKRAQNELDAVVGRERLPQYEDQESLPYINAICQEFLRWRMDTPLWLIPRYQNLLGVPRTSIEDDMYEGFFIPKGSQIVLNTWSMLHGPEAYPDPETFRPERFLRSGGAFVEDPLVNSVYGWGRRICPGIFIANATIWAAVASILSAFDVRKAKDSQGSDIPVNGAYIDQGIICHPFPFKRSITPRDAQAEQLVVATETEME</sequence>
<dbReference type="GO" id="GO:0020037">
    <property type="term" value="F:heme binding"/>
    <property type="evidence" value="ECO:0007669"/>
    <property type="project" value="InterPro"/>
</dbReference>
<dbReference type="HOGENOM" id="CLU_001570_2_3_1"/>
<keyword evidence="10 13" id="KW-0408">Iron</keyword>
<dbReference type="PANTHER" id="PTHR46300">
    <property type="entry name" value="P450, PUTATIVE (EUROFUNG)-RELATED-RELATED"/>
    <property type="match status" value="1"/>
</dbReference>
<reference evidence="14 15" key="1">
    <citation type="journal article" date="2012" name="New Phytol.">
        <title>Insight into trade-off between wood decay and parasitism from the genome of a fungal forest pathogen.</title>
        <authorList>
            <person name="Olson A."/>
            <person name="Aerts A."/>
            <person name="Asiegbu F."/>
            <person name="Belbahri L."/>
            <person name="Bouzid O."/>
            <person name="Broberg A."/>
            <person name="Canback B."/>
            <person name="Coutinho P.M."/>
            <person name="Cullen D."/>
            <person name="Dalman K."/>
            <person name="Deflorio G."/>
            <person name="van Diepen L.T."/>
            <person name="Dunand C."/>
            <person name="Duplessis S."/>
            <person name="Durling M."/>
            <person name="Gonthier P."/>
            <person name="Grimwood J."/>
            <person name="Fossdal C.G."/>
            <person name="Hansson D."/>
            <person name="Henrissat B."/>
            <person name="Hietala A."/>
            <person name="Himmelstrand K."/>
            <person name="Hoffmeister D."/>
            <person name="Hogberg N."/>
            <person name="James T.Y."/>
            <person name="Karlsson M."/>
            <person name="Kohler A."/>
            <person name="Kues U."/>
            <person name="Lee Y.H."/>
            <person name="Lin Y.C."/>
            <person name="Lind M."/>
            <person name="Lindquist E."/>
            <person name="Lombard V."/>
            <person name="Lucas S."/>
            <person name="Lunden K."/>
            <person name="Morin E."/>
            <person name="Murat C."/>
            <person name="Park J."/>
            <person name="Raffaello T."/>
            <person name="Rouze P."/>
            <person name="Salamov A."/>
            <person name="Schmutz J."/>
            <person name="Solheim H."/>
            <person name="Stahlberg J."/>
            <person name="Velez H."/>
            <person name="de Vries R.P."/>
            <person name="Wiebenga A."/>
            <person name="Woodward S."/>
            <person name="Yakovlev I."/>
            <person name="Garbelotto M."/>
            <person name="Martin F."/>
            <person name="Grigoriev I.V."/>
            <person name="Stenlid J."/>
        </authorList>
    </citation>
    <scope>NUCLEOTIDE SEQUENCE [LARGE SCALE GENOMIC DNA]</scope>
    <source>
        <strain evidence="14 15">TC 32-1</strain>
    </source>
</reference>
<dbReference type="GeneID" id="20666592"/>
<evidence type="ECO:0000256" key="8">
    <source>
        <dbReference type="ARBA" id="ARBA00022989"/>
    </source>
</evidence>
<dbReference type="InterPro" id="IPR002401">
    <property type="entry name" value="Cyt_P450_E_grp-I"/>
</dbReference>
<dbReference type="InParanoid" id="W4JW04"/>
<dbReference type="SUPFAM" id="SSF48264">
    <property type="entry name" value="Cytochrome P450"/>
    <property type="match status" value="1"/>
</dbReference>
<keyword evidence="11 14" id="KW-0503">Monooxygenase</keyword>
<dbReference type="OrthoDB" id="2789670at2759"/>
<dbReference type="AlphaFoldDB" id="W4JW04"/>
<comment type="pathway">
    <text evidence="3">Secondary metabolite biosynthesis.</text>
</comment>
<comment type="cofactor">
    <cofactor evidence="1 13">
        <name>heme</name>
        <dbReference type="ChEBI" id="CHEBI:30413"/>
    </cofactor>
</comment>
<keyword evidence="6" id="KW-0812">Transmembrane</keyword>
<keyword evidence="15" id="KW-1185">Reference proteome</keyword>
<evidence type="ECO:0000256" key="1">
    <source>
        <dbReference type="ARBA" id="ARBA00001971"/>
    </source>
</evidence>
<dbReference type="PANTHER" id="PTHR46300:SF2">
    <property type="entry name" value="CYTOCHROME P450 MONOOXYGENASE ALNH-RELATED"/>
    <property type="match status" value="1"/>
</dbReference>
<evidence type="ECO:0000256" key="6">
    <source>
        <dbReference type="ARBA" id="ARBA00022692"/>
    </source>
</evidence>
<keyword evidence="9" id="KW-0560">Oxidoreductase</keyword>
<dbReference type="InterPro" id="IPR036396">
    <property type="entry name" value="Cyt_P450_sf"/>
</dbReference>
<keyword evidence="7 13" id="KW-0479">Metal-binding</keyword>
<organism evidence="14 15">
    <name type="scientific">Heterobasidion irregulare (strain TC 32-1)</name>
    <dbReference type="NCBI Taxonomy" id="747525"/>
    <lineage>
        <taxon>Eukaryota</taxon>
        <taxon>Fungi</taxon>
        <taxon>Dikarya</taxon>
        <taxon>Basidiomycota</taxon>
        <taxon>Agaricomycotina</taxon>
        <taxon>Agaricomycetes</taxon>
        <taxon>Russulales</taxon>
        <taxon>Bondarzewiaceae</taxon>
        <taxon>Heterobasidion</taxon>
        <taxon>Heterobasidion annosum species complex</taxon>
    </lineage>
</organism>
<name>W4JW04_HETIT</name>
<dbReference type="GO" id="GO:0016020">
    <property type="term" value="C:membrane"/>
    <property type="evidence" value="ECO:0007669"/>
    <property type="project" value="UniProtKB-SubCell"/>
</dbReference>
<dbReference type="InterPro" id="IPR050364">
    <property type="entry name" value="Cytochrome_P450_fung"/>
</dbReference>
<dbReference type="Gene3D" id="1.10.630.10">
    <property type="entry name" value="Cytochrome P450"/>
    <property type="match status" value="1"/>
</dbReference>
<evidence type="ECO:0000256" key="12">
    <source>
        <dbReference type="ARBA" id="ARBA00023136"/>
    </source>
</evidence>
<keyword evidence="8" id="KW-1133">Transmembrane helix</keyword>
<comment type="subcellular location">
    <subcellularLocation>
        <location evidence="2">Membrane</location>
    </subcellularLocation>
</comment>
<feature type="binding site" description="axial binding residue" evidence="13">
    <location>
        <position position="373"/>
    </location>
    <ligand>
        <name>heme</name>
        <dbReference type="ChEBI" id="CHEBI:30413"/>
    </ligand>
    <ligandPart>
        <name>Fe</name>
        <dbReference type="ChEBI" id="CHEBI:18248"/>
    </ligandPart>
</feature>
<evidence type="ECO:0000256" key="2">
    <source>
        <dbReference type="ARBA" id="ARBA00004370"/>
    </source>
</evidence>
<dbReference type="InterPro" id="IPR001128">
    <property type="entry name" value="Cyt_P450"/>
</dbReference>
<evidence type="ECO:0000256" key="5">
    <source>
        <dbReference type="ARBA" id="ARBA00022617"/>
    </source>
</evidence>
<evidence type="ECO:0000256" key="11">
    <source>
        <dbReference type="ARBA" id="ARBA00023033"/>
    </source>
</evidence>
<evidence type="ECO:0000256" key="3">
    <source>
        <dbReference type="ARBA" id="ARBA00005179"/>
    </source>
</evidence>
<dbReference type="Pfam" id="PF00067">
    <property type="entry name" value="p450"/>
    <property type="match status" value="2"/>
</dbReference>
<accession>W4JW04</accession>
<evidence type="ECO:0000256" key="9">
    <source>
        <dbReference type="ARBA" id="ARBA00023002"/>
    </source>
</evidence>
<gene>
    <name evidence="14" type="primary">cpm107</name>
    <name evidence="14" type="ORF">HETIRDRAFT_118519</name>
</gene>
<dbReference type="Proteomes" id="UP000030671">
    <property type="component" value="Unassembled WGS sequence"/>
</dbReference>
<dbReference type="RefSeq" id="XP_009550783.1">
    <property type="nucleotide sequence ID" value="XM_009552488.1"/>
</dbReference>
<dbReference type="GO" id="GO:0016705">
    <property type="term" value="F:oxidoreductase activity, acting on paired donors, with incorporation or reduction of molecular oxygen"/>
    <property type="evidence" value="ECO:0007669"/>
    <property type="project" value="InterPro"/>
</dbReference>